<dbReference type="Proteomes" id="UP001595805">
    <property type="component" value="Unassembled WGS sequence"/>
</dbReference>
<protein>
    <submittedName>
        <fullName evidence="1">Tetratricopeptide repeat protein</fullName>
    </submittedName>
</protein>
<dbReference type="InterPro" id="IPR011990">
    <property type="entry name" value="TPR-like_helical_dom_sf"/>
</dbReference>
<gene>
    <name evidence="1" type="ORF">ACFOSV_14540</name>
</gene>
<comment type="caution">
    <text evidence="1">The sequence shown here is derived from an EMBL/GenBank/DDBJ whole genome shotgun (WGS) entry which is preliminary data.</text>
</comment>
<accession>A0ABV8AVW8</accession>
<proteinExistence type="predicted"/>
<organism evidence="1 2">
    <name type="scientific">Algoriphagus namhaensis</name>
    <dbReference type="NCBI Taxonomy" id="915353"/>
    <lineage>
        <taxon>Bacteria</taxon>
        <taxon>Pseudomonadati</taxon>
        <taxon>Bacteroidota</taxon>
        <taxon>Cytophagia</taxon>
        <taxon>Cytophagales</taxon>
        <taxon>Cyclobacteriaceae</taxon>
        <taxon>Algoriphagus</taxon>
    </lineage>
</organism>
<evidence type="ECO:0000313" key="1">
    <source>
        <dbReference type="EMBL" id="MFC3881409.1"/>
    </source>
</evidence>
<sequence length="110" mass="12777">MSNLNRLQALKQFCEEEPQNPFNWYALALEYESIDPSQTENLFNQLLKDHESYLPTYFPAAHFFASQNNLDKALQIFEDGIKLAHSQNESKTAKELSSALEIFKFENDLD</sequence>
<dbReference type="EMBL" id="JBHRZS010000007">
    <property type="protein sequence ID" value="MFC3881409.1"/>
    <property type="molecule type" value="Genomic_DNA"/>
</dbReference>
<name>A0ABV8AVW8_9BACT</name>
<evidence type="ECO:0000313" key="2">
    <source>
        <dbReference type="Proteomes" id="UP001595805"/>
    </source>
</evidence>
<keyword evidence="2" id="KW-1185">Reference proteome</keyword>
<reference evidence="2" key="1">
    <citation type="journal article" date="2019" name="Int. J. Syst. Evol. Microbiol.">
        <title>The Global Catalogue of Microorganisms (GCM) 10K type strain sequencing project: providing services to taxonomists for standard genome sequencing and annotation.</title>
        <authorList>
            <consortium name="The Broad Institute Genomics Platform"/>
            <consortium name="The Broad Institute Genome Sequencing Center for Infectious Disease"/>
            <person name="Wu L."/>
            <person name="Ma J."/>
        </authorList>
    </citation>
    <scope>NUCLEOTIDE SEQUENCE [LARGE SCALE GENOMIC DNA]</scope>
    <source>
        <strain evidence="2">CCUG 60523</strain>
    </source>
</reference>
<dbReference type="RefSeq" id="WP_377906752.1">
    <property type="nucleotide sequence ID" value="NZ_JBHRZS010000007.1"/>
</dbReference>
<dbReference type="Gene3D" id="1.25.40.10">
    <property type="entry name" value="Tetratricopeptide repeat domain"/>
    <property type="match status" value="1"/>
</dbReference>
<dbReference type="SUPFAM" id="SSF48452">
    <property type="entry name" value="TPR-like"/>
    <property type="match status" value="1"/>
</dbReference>